<dbReference type="InterPro" id="IPR001647">
    <property type="entry name" value="HTH_TetR"/>
</dbReference>
<dbReference type="Pfam" id="PF00440">
    <property type="entry name" value="TetR_N"/>
    <property type="match status" value="1"/>
</dbReference>
<dbReference type="PRINTS" id="PR00455">
    <property type="entry name" value="HTHTETR"/>
</dbReference>
<dbReference type="SUPFAM" id="SSF46689">
    <property type="entry name" value="Homeodomain-like"/>
    <property type="match status" value="1"/>
</dbReference>
<dbReference type="Proteomes" id="UP000824202">
    <property type="component" value="Unassembled WGS sequence"/>
</dbReference>
<evidence type="ECO:0000313" key="7">
    <source>
        <dbReference type="Proteomes" id="UP000824202"/>
    </source>
</evidence>
<dbReference type="Pfam" id="PF16925">
    <property type="entry name" value="TetR_C_13"/>
    <property type="match status" value="1"/>
</dbReference>
<keyword evidence="3" id="KW-0804">Transcription</keyword>
<gene>
    <name evidence="6" type="ORF">H9863_04395</name>
</gene>
<evidence type="ECO:0000256" key="4">
    <source>
        <dbReference type="PROSITE-ProRule" id="PRU00335"/>
    </source>
</evidence>
<dbReference type="InterPro" id="IPR036271">
    <property type="entry name" value="Tet_transcr_reg_TetR-rel_C_sf"/>
</dbReference>
<reference evidence="6" key="2">
    <citation type="submission" date="2021-04" db="EMBL/GenBank/DDBJ databases">
        <authorList>
            <person name="Gilroy R."/>
        </authorList>
    </citation>
    <scope>NUCLEOTIDE SEQUENCE</scope>
    <source>
        <strain evidence="6">23274</strain>
    </source>
</reference>
<proteinExistence type="predicted"/>
<evidence type="ECO:0000313" key="6">
    <source>
        <dbReference type="EMBL" id="HIX03342.1"/>
    </source>
</evidence>
<dbReference type="PROSITE" id="PS50977">
    <property type="entry name" value="HTH_TETR_2"/>
    <property type="match status" value="1"/>
</dbReference>
<evidence type="ECO:0000256" key="1">
    <source>
        <dbReference type="ARBA" id="ARBA00023015"/>
    </source>
</evidence>
<dbReference type="PANTHER" id="PTHR43479:SF11">
    <property type="entry name" value="ACREF_ENVCD OPERON REPRESSOR-RELATED"/>
    <property type="match status" value="1"/>
</dbReference>
<sequence>MGTTRERIAETAFLLFLKRGYKAVTLMDVVNAVGMTKGTFYYHFTNKKELLKEGVEAYYCALNRRREEEFARMRSLREFVDVTVGHLTEMDNYTAKHFGSDIPEILCLSLLVEVVALYPEFKEVVVETKTNWLSNLGQVITTAQMSGEVKKEVDASILAKNLLNISLGVLNYLVMHQDISYTLSMVRLQYEQLYKLVTE</sequence>
<evidence type="ECO:0000259" key="5">
    <source>
        <dbReference type="PROSITE" id="PS50977"/>
    </source>
</evidence>
<dbReference type="InterPro" id="IPR050624">
    <property type="entry name" value="HTH-type_Tx_Regulator"/>
</dbReference>
<dbReference type="AlphaFoldDB" id="A0A9D2AC13"/>
<name>A0A9D2AC13_9BACT</name>
<keyword evidence="2 4" id="KW-0238">DNA-binding</keyword>
<dbReference type="Gene3D" id="1.10.357.10">
    <property type="entry name" value="Tetracycline Repressor, domain 2"/>
    <property type="match status" value="1"/>
</dbReference>
<dbReference type="GO" id="GO:0003677">
    <property type="term" value="F:DNA binding"/>
    <property type="evidence" value="ECO:0007669"/>
    <property type="project" value="UniProtKB-UniRule"/>
</dbReference>
<organism evidence="6 7">
    <name type="scientific">Candidatus Odoribacter faecigallinarum</name>
    <dbReference type="NCBI Taxonomy" id="2838706"/>
    <lineage>
        <taxon>Bacteria</taxon>
        <taxon>Pseudomonadati</taxon>
        <taxon>Bacteroidota</taxon>
        <taxon>Bacteroidia</taxon>
        <taxon>Bacteroidales</taxon>
        <taxon>Odoribacteraceae</taxon>
        <taxon>Odoribacter</taxon>
    </lineage>
</organism>
<comment type="caution">
    <text evidence="6">The sequence shown here is derived from an EMBL/GenBank/DDBJ whole genome shotgun (WGS) entry which is preliminary data.</text>
</comment>
<evidence type="ECO:0000256" key="3">
    <source>
        <dbReference type="ARBA" id="ARBA00023163"/>
    </source>
</evidence>
<feature type="domain" description="HTH tetR-type" evidence="5">
    <location>
        <begin position="2"/>
        <end position="62"/>
    </location>
</feature>
<dbReference type="EMBL" id="DXFT01000087">
    <property type="protein sequence ID" value="HIX03342.1"/>
    <property type="molecule type" value="Genomic_DNA"/>
</dbReference>
<protein>
    <submittedName>
        <fullName evidence="6">TetR/AcrR family transcriptional regulator</fullName>
    </submittedName>
</protein>
<dbReference type="InterPro" id="IPR011075">
    <property type="entry name" value="TetR_C"/>
</dbReference>
<reference evidence="6" key="1">
    <citation type="journal article" date="2021" name="PeerJ">
        <title>Extensive microbial diversity within the chicken gut microbiome revealed by metagenomics and culture.</title>
        <authorList>
            <person name="Gilroy R."/>
            <person name="Ravi A."/>
            <person name="Getino M."/>
            <person name="Pursley I."/>
            <person name="Horton D.L."/>
            <person name="Alikhan N.F."/>
            <person name="Baker D."/>
            <person name="Gharbi K."/>
            <person name="Hall N."/>
            <person name="Watson M."/>
            <person name="Adriaenssens E.M."/>
            <person name="Foster-Nyarko E."/>
            <person name="Jarju S."/>
            <person name="Secka A."/>
            <person name="Antonio M."/>
            <person name="Oren A."/>
            <person name="Chaudhuri R.R."/>
            <person name="La Ragione R."/>
            <person name="Hildebrand F."/>
            <person name="Pallen M.J."/>
        </authorList>
    </citation>
    <scope>NUCLEOTIDE SEQUENCE</scope>
    <source>
        <strain evidence="6">23274</strain>
    </source>
</reference>
<dbReference type="InterPro" id="IPR009057">
    <property type="entry name" value="Homeodomain-like_sf"/>
</dbReference>
<dbReference type="SUPFAM" id="SSF48498">
    <property type="entry name" value="Tetracyclin repressor-like, C-terminal domain"/>
    <property type="match status" value="1"/>
</dbReference>
<keyword evidence="1" id="KW-0805">Transcription regulation</keyword>
<accession>A0A9D2AC13</accession>
<feature type="DNA-binding region" description="H-T-H motif" evidence="4">
    <location>
        <begin position="25"/>
        <end position="44"/>
    </location>
</feature>
<evidence type="ECO:0000256" key="2">
    <source>
        <dbReference type="ARBA" id="ARBA00023125"/>
    </source>
</evidence>
<dbReference type="PANTHER" id="PTHR43479">
    <property type="entry name" value="ACREF/ENVCD OPERON REPRESSOR-RELATED"/>
    <property type="match status" value="1"/>
</dbReference>